<keyword evidence="6 9" id="KW-1133">Transmembrane helix</keyword>
<keyword evidence="3" id="KW-0813">Transport</keyword>
<feature type="transmembrane region" description="Helical" evidence="9">
    <location>
        <begin position="61"/>
        <end position="77"/>
    </location>
</feature>
<dbReference type="RefSeq" id="WP_407637793.1">
    <property type="nucleotide sequence ID" value="NZ_CAAAHS010000002.1"/>
</dbReference>
<dbReference type="STRING" id="45056.Lade_1150"/>
<evidence type="ECO:0000256" key="3">
    <source>
        <dbReference type="ARBA" id="ARBA00022448"/>
    </source>
</evidence>
<keyword evidence="8 9" id="KW-0472">Membrane</keyword>
<dbReference type="Gene3D" id="1.20.1510.10">
    <property type="entry name" value="Cation efflux protein transmembrane domain"/>
    <property type="match status" value="1"/>
</dbReference>
<dbReference type="InterPro" id="IPR036837">
    <property type="entry name" value="Cation_efflux_CTD_sf"/>
</dbReference>
<feature type="transmembrane region" description="Helical" evidence="9">
    <location>
        <begin position="158"/>
        <end position="182"/>
    </location>
</feature>
<evidence type="ECO:0000256" key="5">
    <source>
        <dbReference type="ARBA" id="ARBA00022906"/>
    </source>
</evidence>
<sequence length="304" mass="33710">MSLTHEHSHDHPPGNTIDRLNAAFIIAILSNAIFVVIQIIYAYKANSTSLLADAMHNLGDVLSLVLSWVANILMKRVPTARSTYGLKKISILAALINGLLMVFTCGVIATEAMYKFFSPAEMQTTSVMVVASIGIIVNGATAALFVKYQDLNVRSAFIHLFADALVSLGVVIAAAFIMLTGWLWLDPLMGLFIALVILRGTWGLFKDSFRLIIDGVPRGISIQNVKELLLQQEGVEGVHDLHVWALSTQQNALSAHLWMPENPITDDARKKLEERLRKEFSIHHITIQVERSQEHCHDVCISYL</sequence>
<feature type="domain" description="Cation efflux protein transmembrane" evidence="10">
    <location>
        <begin position="25"/>
        <end position="212"/>
    </location>
</feature>
<evidence type="ECO:0000256" key="2">
    <source>
        <dbReference type="ARBA" id="ARBA00008873"/>
    </source>
</evidence>
<protein>
    <submittedName>
        <fullName evidence="12">Cation efflux system protein</fullName>
    </submittedName>
</protein>
<dbReference type="SUPFAM" id="SSF160240">
    <property type="entry name" value="Cation efflux protein cytoplasmic domain-like"/>
    <property type="match status" value="1"/>
</dbReference>
<feature type="domain" description="Cation efflux protein cytoplasmic" evidence="11">
    <location>
        <begin position="217"/>
        <end position="291"/>
    </location>
</feature>
<accession>A0A0W0R638</accession>
<feature type="transmembrane region" description="Helical" evidence="9">
    <location>
        <begin position="188"/>
        <end position="205"/>
    </location>
</feature>
<comment type="similarity">
    <text evidence="2">Belongs to the cation diffusion facilitator (CDF) transporter (TC 2.A.4) family. SLC30A subfamily.</text>
</comment>
<evidence type="ECO:0000256" key="1">
    <source>
        <dbReference type="ARBA" id="ARBA00004141"/>
    </source>
</evidence>
<evidence type="ECO:0000313" key="12">
    <source>
        <dbReference type="EMBL" id="KTC66492.1"/>
    </source>
</evidence>
<evidence type="ECO:0000256" key="7">
    <source>
        <dbReference type="ARBA" id="ARBA00023065"/>
    </source>
</evidence>
<dbReference type="InterPro" id="IPR027470">
    <property type="entry name" value="Cation_efflux_CTD"/>
</dbReference>
<dbReference type="GO" id="GO:0005385">
    <property type="term" value="F:zinc ion transmembrane transporter activity"/>
    <property type="evidence" value="ECO:0007669"/>
    <property type="project" value="TreeGrafter"/>
</dbReference>
<evidence type="ECO:0000256" key="9">
    <source>
        <dbReference type="SAM" id="Phobius"/>
    </source>
</evidence>
<evidence type="ECO:0000259" key="11">
    <source>
        <dbReference type="Pfam" id="PF16916"/>
    </source>
</evidence>
<comment type="subcellular location">
    <subcellularLocation>
        <location evidence="1">Membrane</location>
        <topology evidence="1">Multi-pass membrane protein</topology>
    </subcellularLocation>
</comment>
<dbReference type="PANTHER" id="PTHR11562">
    <property type="entry name" value="CATION EFFLUX PROTEIN/ ZINC TRANSPORTER"/>
    <property type="match status" value="1"/>
</dbReference>
<dbReference type="Pfam" id="PF01545">
    <property type="entry name" value="Cation_efflux"/>
    <property type="match status" value="1"/>
</dbReference>
<keyword evidence="5" id="KW-0864">Zinc transport</keyword>
<evidence type="ECO:0000313" key="13">
    <source>
        <dbReference type="Proteomes" id="UP000054859"/>
    </source>
</evidence>
<evidence type="ECO:0000256" key="4">
    <source>
        <dbReference type="ARBA" id="ARBA00022692"/>
    </source>
</evidence>
<evidence type="ECO:0000256" key="6">
    <source>
        <dbReference type="ARBA" id="ARBA00022989"/>
    </source>
</evidence>
<dbReference type="InterPro" id="IPR050681">
    <property type="entry name" value="CDF/SLC30A"/>
</dbReference>
<dbReference type="GO" id="GO:0005886">
    <property type="term" value="C:plasma membrane"/>
    <property type="evidence" value="ECO:0007669"/>
    <property type="project" value="TreeGrafter"/>
</dbReference>
<proteinExistence type="inferred from homology"/>
<evidence type="ECO:0000259" key="10">
    <source>
        <dbReference type="Pfam" id="PF01545"/>
    </source>
</evidence>
<dbReference type="InterPro" id="IPR058533">
    <property type="entry name" value="Cation_efflux_TM"/>
</dbReference>
<keyword evidence="13" id="KW-1185">Reference proteome</keyword>
<dbReference type="NCBIfam" id="TIGR01297">
    <property type="entry name" value="CDF"/>
    <property type="match status" value="1"/>
</dbReference>
<dbReference type="InterPro" id="IPR002524">
    <property type="entry name" value="Cation_efflux"/>
</dbReference>
<dbReference type="SUPFAM" id="SSF161111">
    <property type="entry name" value="Cation efflux protein transmembrane domain-like"/>
    <property type="match status" value="1"/>
</dbReference>
<dbReference type="PATRIC" id="fig|45056.6.peg.1189"/>
<feature type="transmembrane region" description="Helical" evidence="9">
    <location>
        <begin position="20"/>
        <end position="41"/>
    </location>
</feature>
<dbReference type="AlphaFoldDB" id="A0A0W0R638"/>
<keyword evidence="5" id="KW-0862">Zinc</keyword>
<dbReference type="Proteomes" id="UP000054859">
    <property type="component" value="Unassembled WGS sequence"/>
</dbReference>
<feature type="transmembrane region" description="Helical" evidence="9">
    <location>
        <begin position="126"/>
        <end position="146"/>
    </location>
</feature>
<dbReference type="Pfam" id="PF16916">
    <property type="entry name" value="ZT_dimer"/>
    <property type="match status" value="1"/>
</dbReference>
<comment type="caution">
    <text evidence="12">The sequence shown here is derived from an EMBL/GenBank/DDBJ whole genome shotgun (WGS) entry which is preliminary data.</text>
</comment>
<organism evidence="12 13">
    <name type="scientific">Legionella adelaidensis</name>
    <dbReference type="NCBI Taxonomy" id="45056"/>
    <lineage>
        <taxon>Bacteria</taxon>
        <taxon>Pseudomonadati</taxon>
        <taxon>Pseudomonadota</taxon>
        <taxon>Gammaproteobacteria</taxon>
        <taxon>Legionellales</taxon>
        <taxon>Legionellaceae</taxon>
        <taxon>Legionella</taxon>
    </lineage>
</organism>
<evidence type="ECO:0000256" key="8">
    <source>
        <dbReference type="ARBA" id="ARBA00023136"/>
    </source>
</evidence>
<reference evidence="12 13" key="1">
    <citation type="submission" date="2015-11" db="EMBL/GenBank/DDBJ databases">
        <title>Identification of large and diverse effector repertoires of 38 Legionella species.</title>
        <authorList>
            <person name="Burstein D."/>
            <person name="Amaro F."/>
            <person name="Zusman T."/>
            <person name="Lifshitz Z."/>
            <person name="Cohen O."/>
            <person name="Gilbert J.A."/>
            <person name="Pupko T."/>
            <person name="Shuman H.A."/>
            <person name="Segal G."/>
        </authorList>
    </citation>
    <scope>NUCLEOTIDE SEQUENCE [LARGE SCALE GENOMIC DNA]</scope>
    <source>
        <strain evidence="12 13">1762-AUS-E</strain>
    </source>
</reference>
<dbReference type="EMBL" id="LNKA01000001">
    <property type="protein sequence ID" value="KTC66492.1"/>
    <property type="molecule type" value="Genomic_DNA"/>
</dbReference>
<dbReference type="PANTHER" id="PTHR11562:SF17">
    <property type="entry name" value="RE54080P-RELATED"/>
    <property type="match status" value="1"/>
</dbReference>
<keyword evidence="4 9" id="KW-0812">Transmembrane</keyword>
<dbReference type="InterPro" id="IPR027469">
    <property type="entry name" value="Cation_efflux_TMD_sf"/>
</dbReference>
<gene>
    <name evidence="12" type="primary">czcD</name>
    <name evidence="12" type="ORF">Lade_1150</name>
</gene>
<feature type="transmembrane region" description="Helical" evidence="9">
    <location>
        <begin position="89"/>
        <end position="114"/>
    </location>
</feature>
<name>A0A0W0R638_9GAMM</name>
<keyword evidence="7" id="KW-0406">Ion transport</keyword>